<keyword evidence="2" id="KW-1185">Reference proteome</keyword>
<dbReference type="Proteomes" id="UP000318585">
    <property type="component" value="Unassembled WGS sequence"/>
</dbReference>
<proteinExistence type="predicted"/>
<protein>
    <submittedName>
        <fullName evidence="1">Uncharacterized protein</fullName>
    </submittedName>
</protein>
<evidence type="ECO:0000313" key="2">
    <source>
        <dbReference type="Proteomes" id="UP000318585"/>
    </source>
</evidence>
<organism evidence="1 2">
    <name type="scientific">Flavobacterium franklandianum</name>
    <dbReference type="NCBI Taxonomy" id="2594430"/>
    <lineage>
        <taxon>Bacteria</taxon>
        <taxon>Pseudomonadati</taxon>
        <taxon>Bacteroidota</taxon>
        <taxon>Flavobacteriia</taxon>
        <taxon>Flavobacteriales</taxon>
        <taxon>Flavobacteriaceae</taxon>
        <taxon>Flavobacterium</taxon>
    </lineage>
</organism>
<dbReference type="EMBL" id="VJZR01000005">
    <property type="protein sequence ID" value="TRX21268.1"/>
    <property type="molecule type" value="Genomic_DNA"/>
</dbReference>
<dbReference type="AlphaFoldDB" id="A0A553CL43"/>
<evidence type="ECO:0000313" key="1">
    <source>
        <dbReference type="EMBL" id="TRX21268.1"/>
    </source>
</evidence>
<gene>
    <name evidence="1" type="ORF">FNW17_07900</name>
</gene>
<dbReference type="RefSeq" id="WP_144071368.1">
    <property type="nucleotide sequence ID" value="NZ_VJZR01000005.1"/>
</dbReference>
<name>A0A553CL43_9FLAO</name>
<sequence length="78" mass="8655">MSCSVLYLSLNKVTNMPPSNAVIVGSDNPASLQLLTIFSAPRPYKSMYPALKQMSVITGFLGRETWWRFNLSNSTPSQ</sequence>
<comment type="caution">
    <text evidence="1">The sequence shown here is derived from an EMBL/GenBank/DDBJ whole genome shotgun (WGS) entry which is preliminary data.</text>
</comment>
<reference evidence="1 2" key="1">
    <citation type="submission" date="2019-07" db="EMBL/GenBank/DDBJ databases">
        <title>Novel species of Flavobacterium.</title>
        <authorList>
            <person name="Liu Q."/>
            <person name="Xin Y.-H."/>
        </authorList>
    </citation>
    <scope>NUCLEOTIDE SEQUENCE [LARGE SCALE GENOMIC DNA]</scope>
    <source>
        <strain evidence="1 2">LB3P56</strain>
    </source>
</reference>
<accession>A0A553CL43</accession>